<dbReference type="Proteomes" id="UP000294299">
    <property type="component" value="Chromosome NFRAN"/>
</dbReference>
<dbReference type="AlphaFoldDB" id="A0A484IFX3"/>
<reference evidence="1 2" key="1">
    <citation type="submission" date="2019-02" db="EMBL/GenBank/DDBJ databases">
        <authorList>
            <person name="Lehtovirta-Morley E L."/>
        </authorList>
    </citation>
    <scope>NUCLEOTIDE SEQUENCE [LARGE SCALE GENOMIC DNA]</scope>
    <source>
        <strain evidence="1">NFRAN1</strain>
    </source>
</reference>
<gene>
    <name evidence="1" type="ORF">NFRAN_2222</name>
</gene>
<organism evidence="1 2">
    <name type="scientific">Candidatus Nitrosocosmicus franklandianus</name>
    <dbReference type="NCBI Taxonomy" id="1798806"/>
    <lineage>
        <taxon>Archaea</taxon>
        <taxon>Nitrososphaerota</taxon>
        <taxon>Nitrososphaeria</taxon>
        <taxon>Nitrososphaerales</taxon>
        <taxon>Nitrososphaeraceae</taxon>
        <taxon>Candidatus Nitrosocosmicus</taxon>
    </lineage>
</organism>
<keyword evidence="2" id="KW-1185">Reference proteome</keyword>
<protein>
    <submittedName>
        <fullName evidence="1">Uncharacterized protein</fullName>
    </submittedName>
</protein>
<evidence type="ECO:0000313" key="1">
    <source>
        <dbReference type="EMBL" id="VFJ14544.1"/>
    </source>
</evidence>
<name>A0A484IFX3_9ARCH</name>
<sequence>MSTNTIIPKNDLNNYKLIPTLVDRMVMDRDISIVDHIIA</sequence>
<evidence type="ECO:0000313" key="2">
    <source>
        <dbReference type="Proteomes" id="UP000294299"/>
    </source>
</evidence>
<dbReference type="EMBL" id="LR216287">
    <property type="protein sequence ID" value="VFJ14544.1"/>
    <property type="molecule type" value="Genomic_DNA"/>
</dbReference>
<proteinExistence type="predicted"/>
<accession>A0A484IFX3</accession>
<dbReference type="KEGG" id="nfn:NFRAN_2222"/>